<proteinExistence type="predicted"/>
<name>E3MDC2_CAERE</name>
<keyword evidence="2" id="KW-1185">Reference proteome</keyword>
<dbReference type="CTD" id="9817477"/>
<evidence type="ECO:0000313" key="1">
    <source>
        <dbReference type="EMBL" id="EFO99234.1"/>
    </source>
</evidence>
<dbReference type="PANTHER" id="PTHR31379">
    <property type="entry name" value="F-BOX C PROTEIN-RELATED-RELATED"/>
    <property type="match status" value="1"/>
</dbReference>
<gene>
    <name evidence="1" type="ORF">CRE_17989</name>
</gene>
<dbReference type="PANTHER" id="PTHR31379:SF1">
    <property type="entry name" value="F-BOX C PROTEIN-RELATED"/>
    <property type="match status" value="1"/>
</dbReference>
<reference evidence="1" key="1">
    <citation type="submission" date="2007-07" db="EMBL/GenBank/DDBJ databases">
        <title>PCAP assembly of the Caenorhabditis remanei genome.</title>
        <authorList>
            <consortium name="The Caenorhabditis remanei Sequencing Consortium"/>
            <person name="Wilson R.K."/>
        </authorList>
    </citation>
    <scope>NUCLEOTIDE SEQUENCE [LARGE SCALE GENOMIC DNA]</scope>
    <source>
        <strain evidence="1">PB4641</strain>
    </source>
</reference>
<evidence type="ECO:0008006" key="3">
    <source>
        <dbReference type="Google" id="ProtNLM"/>
    </source>
</evidence>
<dbReference type="Pfam" id="PF12078">
    <property type="entry name" value="DUF3557"/>
    <property type="match status" value="1"/>
</dbReference>
<dbReference type="KEGG" id="crq:GCK72_008004"/>
<dbReference type="RefSeq" id="XP_003105826.2">
    <property type="nucleotide sequence ID" value="XM_003105778.2"/>
</dbReference>
<organism evidence="2">
    <name type="scientific">Caenorhabditis remanei</name>
    <name type="common">Caenorhabditis vulgaris</name>
    <dbReference type="NCBI Taxonomy" id="31234"/>
    <lineage>
        <taxon>Eukaryota</taxon>
        <taxon>Metazoa</taxon>
        <taxon>Ecdysozoa</taxon>
        <taxon>Nematoda</taxon>
        <taxon>Chromadorea</taxon>
        <taxon>Rhabditida</taxon>
        <taxon>Rhabditina</taxon>
        <taxon>Rhabditomorpha</taxon>
        <taxon>Rhabditoidea</taxon>
        <taxon>Rhabditidae</taxon>
        <taxon>Peloderinae</taxon>
        <taxon>Caenorhabditis</taxon>
    </lineage>
</organism>
<dbReference type="HOGENOM" id="CLU_042576_3_1_1"/>
<dbReference type="AlphaFoldDB" id="E3MDC2"/>
<accession>E3MDC2</accession>
<dbReference type="Proteomes" id="UP000008281">
    <property type="component" value="Unassembled WGS sequence"/>
</dbReference>
<dbReference type="InParanoid" id="E3MDC2"/>
<protein>
    <recommendedName>
        <fullName evidence="3">F-box associated domain-containing protein</fullName>
    </recommendedName>
</protein>
<dbReference type="GeneID" id="9817477"/>
<dbReference type="InterPro" id="IPR021942">
    <property type="entry name" value="DUF3557"/>
</dbReference>
<dbReference type="EMBL" id="DS268437">
    <property type="protein sequence ID" value="EFO99234.1"/>
    <property type="molecule type" value="Genomic_DNA"/>
</dbReference>
<evidence type="ECO:0000313" key="2">
    <source>
        <dbReference type="Proteomes" id="UP000008281"/>
    </source>
</evidence>
<sequence length="298" mass="34098">MPPPLSYPALKCVLDFLDPARRIHIAARSPSLQRIEKPIPLVFDSHHVCYGDVILNSTLIQFGPCGQLQFCSKGEIHKSYKPGSLSGTKALTRMLENYFGDRPIIRVNKVYFDHIMEYIDRTTGFTYTVNEIDSRCPDFAHVLPFINPDSFPLKKLATSVNEPEQLKYPAIRFANKLKMRFIQDCDTLQVIDIDKLCNKSVFFDFKKEELVDVMALIRYWIDNGRELESTFIFPFQREKGALVGLFDAEFGEFKNTDISNNRYSIPIRGSKSIHVTVDKYTGDTDFKSTATLKIVSSL</sequence>